<gene>
    <name evidence="1" type="ORF">BT96DRAFT_1014661</name>
</gene>
<dbReference type="AlphaFoldDB" id="A0A6A4I488"/>
<proteinExistence type="predicted"/>
<dbReference type="OrthoDB" id="10267474at2759"/>
<evidence type="ECO:0000313" key="2">
    <source>
        <dbReference type="Proteomes" id="UP000799118"/>
    </source>
</evidence>
<dbReference type="Gene3D" id="3.30.40.230">
    <property type="match status" value="1"/>
</dbReference>
<reference evidence="1" key="1">
    <citation type="journal article" date="2019" name="Environ. Microbiol.">
        <title>Fungal ecological strategies reflected in gene transcription - a case study of two litter decomposers.</title>
        <authorList>
            <person name="Barbi F."/>
            <person name="Kohler A."/>
            <person name="Barry K."/>
            <person name="Baskaran P."/>
            <person name="Daum C."/>
            <person name="Fauchery L."/>
            <person name="Ihrmark K."/>
            <person name="Kuo A."/>
            <person name="LaButti K."/>
            <person name="Lipzen A."/>
            <person name="Morin E."/>
            <person name="Grigoriev I.V."/>
            <person name="Henrissat B."/>
            <person name="Lindahl B."/>
            <person name="Martin F."/>
        </authorList>
    </citation>
    <scope>NUCLEOTIDE SEQUENCE</scope>
    <source>
        <strain evidence="1">JB14</strain>
    </source>
</reference>
<name>A0A6A4I488_9AGAR</name>
<dbReference type="Gene3D" id="3.30.930.10">
    <property type="entry name" value="Bira Bifunctional Protein, Domain 2"/>
    <property type="match status" value="1"/>
</dbReference>
<sequence length="157" mass="17988">MTLLVLDLLDVAHPALLSRQYSIITEWCKKFIVGKAIFELDTTIMTRSCIRNFQSHRSIRRWDGKRCEDVETGDIIRADHLVKKLLEATLTGDKEIQAARRMRDKKKAGKVRYNWQTRKRQQLMSLLIAKLGDALAENDYVGISAIASDWDFCSSGS</sequence>
<dbReference type="Proteomes" id="UP000799118">
    <property type="component" value="Unassembled WGS sequence"/>
</dbReference>
<keyword evidence="2" id="KW-1185">Reference proteome</keyword>
<organism evidence="1 2">
    <name type="scientific">Gymnopus androsaceus JB14</name>
    <dbReference type="NCBI Taxonomy" id="1447944"/>
    <lineage>
        <taxon>Eukaryota</taxon>
        <taxon>Fungi</taxon>
        <taxon>Dikarya</taxon>
        <taxon>Basidiomycota</taxon>
        <taxon>Agaricomycotina</taxon>
        <taxon>Agaricomycetes</taxon>
        <taxon>Agaricomycetidae</taxon>
        <taxon>Agaricales</taxon>
        <taxon>Marasmiineae</taxon>
        <taxon>Omphalotaceae</taxon>
        <taxon>Gymnopus</taxon>
    </lineage>
</organism>
<dbReference type="EMBL" id="ML769400">
    <property type="protein sequence ID" value="KAE9406702.1"/>
    <property type="molecule type" value="Genomic_DNA"/>
</dbReference>
<protein>
    <submittedName>
        <fullName evidence="1">Uncharacterized protein</fullName>
    </submittedName>
</protein>
<dbReference type="InterPro" id="IPR045864">
    <property type="entry name" value="aa-tRNA-synth_II/BPL/LPL"/>
</dbReference>
<evidence type="ECO:0000313" key="1">
    <source>
        <dbReference type="EMBL" id="KAE9406702.1"/>
    </source>
</evidence>
<accession>A0A6A4I488</accession>